<keyword evidence="2" id="KW-1185">Reference proteome</keyword>
<protein>
    <submittedName>
        <fullName evidence="1">Uncharacterized protein</fullName>
    </submittedName>
</protein>
<gene>
    <name evidence="1" type="ORF">DID88_006795</name>
</gene>
<organism evidence="1 2">
    <name type="scientific">Monilinia fructigena</name>
    <dbReference type="NCBI Taxonomy" id="38457"/>
    <lineage>
        <taxon>Eukaryota</taxon>
        <taxon>Fungi</taxon>
        <taxon>Dikarya</taxon>
        <taxon>Ascomycota</taxon>
        <taxon>Pezizomycotina</taxon>
        <taxon>Leotiomycetes</taxon>
        <taxon>Helotiales</taxon>
        <taxon>Sclerotiniaceae</taxon>
        <taxon>Monilinia</taxon>
    </lineage>
</organism>
<dbReference type="PANTHER" id="PTHR35395:SF1">
    <property type="entry name" value="DUF6536 DOMAIN-CONTAINING PROTEIN"/>
    <property type="match status" value="1"/>
</dbReference>
<name>A0A395IGY4_9HELO</name>
<dbReference type="EMBL" id="QKRW01000053">
    <property type="protein sequence ID" value="RAL59421.1"/>
    <property type="molecule type" value="Genomic_DNA"/>
</dbReference>
<dbReference type="AlphaFoldDB" id="A0A395IGY4"/>
<evidence type="ECO:0000313" key="1">
    <source>
        <dbReference type="EMBL" id="RAL59421.1"/>
    </source>
</evidence>
<evidence type="ECO:0000313" key="2">
    <source>
        <dbReference type="Proteomes" id="UP000249056"/>
    </source>
</evidence>
<dbReference type="OrthoDB" id="5429634at2759"/>
<dbReference type="PANTHER" id="PTHR35395">
    <property type="entry name" value="DUF6536 DOMAIN-CONTAINING PROTEIN"/>
    <property type="match status" value="1"/>
</dbReference>
<dbReference type="Proteomes" id="UP000249056">
    <property type="component" value="Unassembled WGS sequence"/>
</dbReference>
<reference evidence="1 2" key="1">
    <citation type="submission" date="2018-06" db="EMBL/GenBank/DDBJ databases">
        <title>Genome Sequence of the Brown Rot Fungal Pathogen Monilinia fructigena.</title>
        <authorList>
            <person name="Landi L."/>
            <person name="De Miccolis Angelini R.M."/>
            <person name="Pollastro S."/>
            <person name="Abate D."/>
            <person name="Faretra F."/>
            <person name="Romanazzi G."/>
        </authorList>
    </citation>
    <scope>NUCLEOTIDE SEQUENCE [LARGE SCALE GENOMIC DNA]</scope>
    <source>
        <strain evidence="1 2">Mfrg269</strain>
    </source>
</reference>
<accession>A0A395IGY4</accession>
<comment type="caution">
    <text evidence="1">The sequence shown here is derived from an EMBL/GenBank/DDBJ whole genome shotgun (WGS) entry which is preliminary data.</text>
</comment>
<proteinExistence type="predicted"/>
<sequence>MILGCSNTYQQLVTAPQVEEIPWILSKNGEARVGTNSPWNINVKRSGKAKAWDHGYYLFAHRSQFISLRTRLLDHCFISRCRQILHTVGTRRIRKT</sequence>